<evidence type="ECO:0000313" key="2">
    <source>
        <dbReference type="Proteomes" id="UP001235064"/>
    </source>
</evidence>
<reference evidence="1 2" key="1">
    <citation type="submission" date="2023-06" db="EMBL/GenBank/DDBJ databases">
        <title>Microbacterium sp. nov., isolated from a waste landfill.</title>
        <authorList>
            <person name="Wen W."/>
        </authorList>
    </citation>
    <scope>NUCLEOTIDE SEQUENCE [LARGE SCALE GENOMIC DNA]</scope>
    <source>
        <strain evidence="1 2">ASV49</strain>
    </source>
</reference>
<dbReference type="RefSeq" id="WP_286286599.1">
    <property type="nucleotide sequence ID" value="NZ_JASXSZ010000001.1"/>
</dbReference>
<comment type="caution">
    <text evidence="1">The sequence shown here is derived from an EMBL/GenBank/DDBJ whole genome shotgun (WGS) entry which is preliminary data.</text>
</comment>
<proteinExistence type="predicted"/>
<accession>A0ABT7MV24</accession>
<organism evidence="1 2">
    <name type="scientific">Microbacterium candidum</name>
    <dbReference type="NCBI Taxonomy" id="3041922"/>
    <lineage>
        <taxon>Bacteria</taxon>
        <taxon>Bacillati</taxon>
        <taxon>Actinomycetota</taxon>
        <taxon>Actinomycetes</taxon>
        <taxon>Micrococcales</taxon>
        <taxon>Microbacteriaceae</taxon>
        <taxon>Microbacterium</taxon>
    </lineage>
</organism>
<name>A0ABT7MV24_9MICO</name>
<sequence>MSRLIATMRTILEGFVVLAPLELAVPVIRHRQLMATSEELIRAAFATEPCADEEAVA</sequence>
<evidence type="ECO:0000313" key="1">
    <source>
        <dbReference type="EMBL" id="MDL9978306.1"/>
    </source>
</evidence>
<dbReference type="Proteomes" id="UP001235064">
    <property type="component" value="Unassembled WGS sequence"/>
</dbReference>
<dbReference type="EMBL" id="JASXSZ010000001">
    <property type="protein sequence ID" value="MDL9978306.1"/>
    <property type="molecule type" value="Genomic_DNA"/>
</dbReference>
<protein>
    <submittedName>
        <fullName evidence="1">Uncharacterized protein</fullName>
    </submittedName>
</protein>
<gene>
    <name evidence="1" type="ORF">QSV35_03095</name>
</gene>
<keyword evidence="2" id="KW-1185">Reference proteome</keyword>